<feature type="compositionally biased region" description="Polar residues" evidence="1">
    <location>
        <begin position="545"/>
        <end position="556"/>
    </location>
</feature>
<reference evidence="3" key="1">
    <citation type="submission" date="2023-07" db="EMBL/GenBank/DDBJ databases">
        <title>A chromosome-level genome assembly of Lolium multiflorum.</title>
        <authorList>
            <person name="Chen Y."/>
            <person name="Copetti D."/>
            <person name="Kolliker R."/>
            <person name="Studer B."/>
        </authorList>
    </citation>
    <scope>NUCLEOTIDE SEQUENCE</scope>
    <source>
        <strain evidence="3">02402/16</strain>
        <tissue evidence="3">Leaf</tissue>
    </source>
</reference>
<proteinExistence type="predicted"/>
<feature type="region of interest" description="Disordered" evidence="1">
    <location>
        <begin position="298"/>
        <end position="343"/>
    </location>
</feature>
<evidence type="ECO:0000313" key="3">
    <source>
        <dbReference type="EMBL" id="KAK1642075.1"/>
    </source>
</evidence>
<evidence type="ECO:0000259" key="2">
    <source>
        <dbReference type="Pfam" id="PF25597"/>
    </source>
</evidence>
<feature type="compositionally biased region" description="Low complexity" evidence="1">
    <location>
        <begin position="485"/>
        <end position="499"/>
    </location>
</feature>
<name>A0AAD8S061_LOLMU</name>
<accession>A0AAD8S061</accession>
<comment type="caution">
    <text evidence="3">The sequence shown here is derived from an EMBL/GenBank/DDBJ whole genome shotgun (WGS) entry which is preliminary data.</text>
</comment>
<feature type="compositionally biased region" description="Pro residues" evidence="1">
    <location>
        <begin position="304"/>
        <end position="321"/>
    </location>
</feature>
<dbReference type="Pfam" id="PF14223">
    <property type="entry name" value="Retrotran_gag_2"/>
    <property type="match status" value="1"/>
</dbReference>
<feature type="compositionally biased region" description="Low complexity" evidence="1">
    <location>
        <begin position="612"/>
        <end position="624"/>
    </location>
</feature>
<feature type="compositionally biased region" description="Low complexity" evidence="1">
    <location>
        <begin position="557"/>
        <end position="571"/>
    </location>
</feature>
<feature type="region of interest" description="Disordered" evidence="1">
    <location>
        <begin position="235"/>
        <end position="264"/>
    </location>
</feature>
<dbReference type="PANTHER" id="PTHR47481">
    <property type="match status" value="1"/>
</dbReference>
<gene>
    <name evidence="3" type="ORF">QYE76_059880</name>
</gene>
<protein>
    <recommendedName>
        <fullName evidence="2">Retroviral polymerase SH3-like domain-containing protein</fullName>
    </recommendedName>
</protein>
<dbReference type="Proteomes" id="UP001231189">
    <property type="component" value="Unassembled WGS sequence"/>
</dbReference>
<dbReference type="InterPro" id="IPR057670">
    <property type="entry name" value="SH3_retrovirus"/>
</dbReference>
<feature type="domain" description="Retroviral polymerase SH3-like" evidence="2">
    <location>
        <begin position="396"/>
        <end position="424"/>
    </location>
</feature>
<feature type="region of interest" description="Disordered" evidence="1">
    <location>
        <begin position="475"/>
        <end position="629"/>
    </location>
</feature>
<organism evidence="3 4">
    <name type="scientific">Lolium multiflorum</name>
    <name type="common">Italian ryegrass</name>
    <name type="synonym">Lolium perenne subsp. multiflorum</name>
    <dbReference type="NCBI Taxonomy" id="4521"/>
    <lineage>
        <taxon>Eukaryota</taxon>
        <taxon>Viridiplantae</taxon>
        <taxon>Streptophyta</taxon>
        <taxon>Embryophyta</taxon>
        <taxon>Tracheophyta</taxon>
        <taxon>Spermatophyta</taxon>
        <taxon>Magnoliopsida</taxon>
        <taxon>Liliopsida</taxon>
        <taxon>Poales</taxon>
        <taxon>Poaceae</taxon>
        <taxon>BOP clade</taxon>
        <taxon>Pooideae</taxon>
        <taxon>Poodae</taxon>
        <taxon>Poeae</taxon>
        <taxon>Poeae Chloroplast Group 2 (Poeae type)</taxon>
        <taxon>Loliodinae</taxon>
        <taxon>Loliinae</taxon>
        <taxon>Lolium</taxon>
    </lineage>
</organism>
<evidence type="ECO:0000256" key="1">
    <source>
        <dbReference type="SAM" id="MobiDB-lite"/>
    </source>
</evidence>
<dbReference type="EMBL" id="JAUUTY010000004">
    <property type="protein sequence ID" value="KAK1642075.1"/>
    <property type="molecule type" value="Genomic_DNA"/>
</dbReference>
<dbReference type="AlphaFoldDB" id="A0AAD8S061"/>
<feature type="compositionally biased region" description="Low complexity" evidence="1">
    <location>
        <begin position="579"/>
        <end position="604"/>
    </location>
</feature>
<keyword evidence="4" id="KW-1185">Reference proteome</keyword>
<sequence>MASSSSSAGVSTIGAPPAKKLMRENFLSWQAQVLPTLRGARVMRMLEGSDLAPPEFVDSEDADKKKIQVPNPAYDVWITRDQQVVSYIVNSLSEDILSHVYGMIHAYEIWTAIHELFSSQSKSRVSNIRGALINTKKLDMIAQQYITKMKGFASELATVGKTVDDDDLKDYIMNGLDGSYNGFVAALKVVPSTSLNDMCSQLLSYENRDAMLSTTGQNSSGFMSSVNAIPRVPNPGYGGGLPRPSAPTSYLPPHHSSHQPATYMPPEPLYQPGPYMLLAHQYQSGPYMPPYQQPFAPAPYMHPYIPPPQQQPRPPRPPQHPPQQQQRPRQDHPRKGGKKDRRATPWQDGVFCQICKKEGHPADECWWRYGDDDDDKPPKETKGAYGVDTNWYIDTGVKCLDVTTGRVYVSRDVVFDENIFPFASLNPNAGRRLREEILLLPHDNIPSTSTDRGVHTNDHYLHIIPPVSPLQVVAAETPTSSTQQSVSNSEENAESSTSNDALSHAERTDAGSCDPEADSGAGSSLDRAQSGVASPAAASSPVQPRTPQSPLATSPGHSASSTRAPPSTAAPHSPPATSPRPLVRSMSPPRDSSWSPSFSNDSPMIADFPMIGDSDNSADSSGSSMPIVPAPPPMSTYYTSNRYMTQTSCHELQDHLFVWVRSFKNSIAVATGLWVNIARPYEPDCEYL</sequence>
<feature type="compositionally biased region" description="Low complexity" evidence="1">
    <location>
        <begin position="528"/>
        <end position="543"/>
    </location>
</feature>
<dbReference type="PANTHER" id="PTHR47481:SF31">
    <property type="entry name" value="OS01G0873500 PROTEIN"/>
    <property type="match status" value="1"/>
</dbReference>
<dbReference type="Pfam" id="PF25597">
    <property type="entry name" value="SH3_retrovirus"/>
    <property type="match status" value="1"/>
</dbReference>
<evidence type="ECO:0000313" key="4">
    <source>
        <dbReference type="Proteomes" id="UP001231189"/>
    </source>
</evidence>